<dbReference type="EMBL" id="JAACFV010000003">
    <property type="protein sequence ID" value="KAF7513994.1"/>
    <property type="molecule type" value="Genomic_DNA"/>
</dbReference>
<protein>
    <submittedName>
        <fullName evidence="1">Uncharacterized protein</fullName>
    </submittedName>
</protein>
<evidence type="ECO:0000313" key="2">
    <source>
        <dbReference type="Proteomes" id="UP000606974"/>
    </source>
</evidence>
<reference evidence="1" key="1">
    <citation type="submission" date="2020-02" db="EMBL/GenBank/DDBJ databases">
        <authorList>
            <person name="Palmer J.M."/>
        </authorList>
    </citation>
    <scope>NUCLEOTIDE SEQUENCE</scope>
    <source>
        <strain evidence="1">EPUS1.4</strain>
        <tissue evidence="1">Thallus</tissue>
    </source>
</reference>
<proteinExistence type="predicted"/>
<organism evidence="1 2">
    <name type="scientific">Endocarpon pusillum</name>
    <dbReference type="NCBI Taxonomy" id="364733"/>
    <lineage>
        <taxon>Eukaryota</taxon>
        <taxon>Fungi</taxon>
        <taxon>Dikarya</taxon>
        <taxon>Ascomycota</taxon>
        <taxon>Pezizomycotina</taxon>
        <taxon>Eurotiomycetes</taxon>
        <taxon>Chaetothyriomycetidae</taxon>
        <taxon>Verrucariales</taxon>
        <taxon>Verrucariaceae</taxon>
        <taxon>Endocarpon</taxon>
    </lineage>
</organism>
<dbReference type="Proteomes" id="UP000606974">
    <property type="component" value="Unassembled WGS sequence"/>
</dbReference>
<sequence>MLDQLSSFLEAPVLNILGSVNQDQTSDQSPNNGICWILWTPAPREPLTRTLLEADSNLATIGITVFESL</sequence>
<comment type="caution">
    <text evidence="1">The sequence shown here is derived from an EMBL/GenBank/DDBJ whole genome shotgun (WGS) entry which is preliminary data.</text>
</comment>
<name>A0A8H7AUX4_9EURO</name>
<dbReference type="AlphaFoldDB" id="A0A8H7AUX4"/>
<gene>
    <name evidence="1" type="ORF">GJ744_006608</name>
</gene>
<accession>A0A8H7AUX4</accession>
<keyword evidence="2" id="KW-1185">Reference proteome</keyword>
<evidence type="ECO:0000313" key="1">
    <source>
        <dbReference type="EMBL" id="KAF7513994.1"/>
    </source>
</evidence>